<dbReference type="PROSITE" id="PS50110">
    <property type="entry name" value="RESPONSE_REGULATORY"/>
    <property type="match status" value="1"/>
</dbReference>
<dbReference type="SMART" id="SM00448">
    <property type="entry name" value="REC"/>
    <property type="match status" value="1"/>
</dbReference>
<reference evidence="8 9" key="1">
    <citation type="submission" date="2020-08" db="EMBL/GenBank/DDBJ databases">
        <title>Genomic Encyclopedia of Type Strains, Phase IV (KMG-IV): sequencing the most valuable type-strain genomes for metagenomic binning, comparative biology and taxonomic classification.</title>
        <authorList>
            <person name="Goeker M."/>
        </authorList>
    </citation>
    <scope>NUCLEOTIDE SEQUENCE [LARGE SCALE GENOMIC DNA]</scope>
    <source>
        <strain evidence="8 9">DSM 10633</strain>
    </source>
</reference>
<dbReference type="GO" id="GO:0000156">
    <property type="term" value="F:phosphorelay response regulator activity"/>
    <property type="evidence" value="ECO:0007669"/>
    <property type="project" value="InterPro"/>
</dbReference>
<organism evidence="8 9">
    <name type="scientific">Ureibacillus thermosphaericus</name>
    <dbReference type="NCBI Taxonomy" id="51173"/>
    <lineage>
        <taxon>Bacteria</taxon>
        <taxon>Bacillati</taxon>
        <taxon>Bacillota</taxon>
        <taxon>Bacilli</taxon>
        <taxon>Bacillales</taxon>
        <taxon>Caryophanaceae</taxon>
        <taxon>Ureibacillus</taxon>
    </lineage>
</organism>
<dbReference type="InterPro" id="IPR046947">
    <property type="entry name" value="LytR-like"/>
</dbReference>
<evidence type="ECO:0000256" key="2">
    <source>
        <dbReference type="ARBA" id="ARBA00023012"/>
    </source>
</evidence>
<dbReference type="RefSeq" id="WP_168411885.1">
    <property type="nucleotide sequence ID" value="NZ_JAAXPW010000002.1"/>
</dbReference>
<dbReference type="InterPro" id="IPR007492">
    <property type="entry name" value="LytTR_DNA-bd_dom"/>
</dbReference>
<keyword evidence="1" id="KW-0963">Cytoplasm</keyword>
<comment type="caution">
    <text evidence="8">The sequence shown here is derived from an EMBL/GenBank/DDBJ whole genome shotgun (WGS) entry which is preliminary data.</text>
</comment>
<dbReference type="EMBL" id="JACHGZ010000002">
    <property type="protein sequence ID" value="MBB5148005.1"/>
    <property type="molecule type" value="Genomic_DNA"/>
</dbReference>
<dbReference type="SUPFAM" id="SSF52172">
    <property type="entry name" value="CheY-like"/>
    <property type="match status" value="1"/>
</dbReference>
<evidence type="ECO:0000256" key="1">
    <source>
        <dbReference type="ARBA" id="ARBA00022490"/>
    </source>
</evidence>
<proteinExistence type="predicted"/>
<feature type="domain" description="Response regulatory" evidence="6">
    <location>
        <begin position="2"/>
        <end position="125"/>
    </location>
</feature>
<feature type="modified residue" description="4-aspartylphosphate" evidence="5">
    <location>
        <position position="58"/>
    </location>
</feature>
<keyword evidence="3" id="KW-0010">Activator</keyword>
<dbReference type="Proteomes" id="UP000557217">
    <property type="component" value="Unassembled WGS sequence"/>
</dbReference>
<evidence type="ECO:0000256" key="3">
    <source>
        <dbReference type="ARBA" id="ARBA00023159"/>
    </source>
</evidence>
<dbReference type="PANTHER" id="PTHR37299">
    <property type="entry name" value="TRANSCRIPTIONAL REGULATOR-RELATED"/>
    <property type="match status" value="1"/>
</dbReference>
<evidence type="ECO:0000256" key="4">
    <source>
        <dbReference type="ARBA" id="ARBA00037164"/>
    </source>
</evidence>
<evidence type="ECO:0000313" key="9">
    <source>
        <dbReference type="Proteomes" id="UP000557217"/>
    </source>
</evidence>
<dbReference type="GO" id="GO:0003677">
    <property type="term" value="F:DNA binding"/>
    <property type="evidence" value="ECO:0007669"/>
    <property type="project" value="InterPro"/>
</dbReference>
<evidence type="ECO:0000259" key="6">
    <source>
        <dbReference type="PROSITE" id="PS50110"/>
    </source>
</evidence>
<dbReference type="Gene3D" id="3.40.50.2300">
    <property type="match status" value="1"/>
</dbReference>
<evidence type="ECO:0000313" key="8">
    <source>
        <dbReference type="EMBL" id="MBB5148005.1"/>
    </source>
</evidence>
<dbReference type="SMART" id="SM00850">
    <property type="entry name" value="LytTR"/>
    <property type="match status" value="1"/>
</dbReference>
<keyword evidence="5" id="KW-0597">Phosphoprotein</keyword>
<dbReference type="Pfam" id="PF00072">
    <property type="entry name" value="Response_reg"/>
    <property type="match status" value="1"/>
</dbReference>
<evidence type="ECO:0000259" key="7">
    <source>
        <dbReference type="PROSITE" id="PS50930"/>
    </source>
</evidence>
<dbReference type="Pfam" id="PF04397">
    <property type="entry name" value="LytTR"/>
    <property type="match status" value="1"/>
</dbReference>
<sequence>MNIVICEDNYEHRQFIQSQILKYSTFHEPSIEIVLSTGHAEDVLSFIEEQRGDCYFLDIELNNEKMRGLELAAAIRKKDPLTNIIFITQHADQLQLTFSYKIAALDFIVKDSPTLLSKQIIDALKVAFERYKQLGESKEEPIFQIKIGEKIKNILLDDIYYFETSHIIHKIMLYEKNGCYEYYGKLKEIEKIDDRFFRCHKSYVINLQHVKEINKKDRIVIMTNGGICQVSHRNLRLMQRRLDEFLCNCLEKQKIEA</sequence>
<dbReference type="Gene3D" id="2.40.50.1020">
    <property type="entry name" value="LytTr DNA-binding domain"/>
    <property type="match status" value="1"/>
</dbReference>
<evidence type="ECO:0000256" key="5">
    <source>
        <dbReference type="PROSITE-ProRule" id="PRU00169"/>
    </source>
</evidence>
<keyword evidence="9" id="KW-1185">Reference proteome</keyword>
<keyword evidence="2" id="KW-0902">Two-component regulatory system</keyword>
<dbReference type="AlphaFoldDB" id="A0A840PHV0"/>
<dbReference type="PANTHER" id="PTHR37299:SF3">
    <property type="entry name" value="STAGE 0 SPORULATION PROTEIN A HOMOLOG"/>
    <property type="match status" value="1"/>
</dbReference>
<feature type="domain" description="HTH LytTR-type" evidence="7">
    <location>
        <begin position="143"/>
        <end position="244"/>
    </location>
</feature>
<dbReference type="InterPro" id="IPR011006">
    <property type="entry name" value="CheY-like_superfamily"/>
</dbReference>
<name>A0A840PHV0_URETH</name>
<gene>
    <name evidence="8" type="ORF">HNR36_000387</name>
</gene>
<protein>
    <submittedName>
        <fullName evidence="8">Two-component system response regulator AgrA</fullName>
    </submittedName>
</protein>
<comment type="function">
    <text evidence="4">Required for high-level post-exponential phase expression of a series of secreted proteins.</text>
</comment>
<dbReference type="InterPro" id="IPR001789">
    <property type="entry name" value="Sig_transdc_resp-reg_receiver"/>
</dbReference>
<accession>A0A840PHV0</accession>
<dbReference type="PROSITE" id="PS50930">
    <property type="entry name" value="HTH_LYTTR"/>
    <property type="match status" value="1"/>
</dbReference>